<keyword evidence="2" id="KW-1133">Transmembrane helix</keyword>
<dbReference type="EMBL" id="CP002857">
    <property type="protein sequence ID" value="AEI10243.1"/>
    <property type="molecule type" value="Genomic_DNA"/>
</dbReference>
<reference evidence="3 4" key="1">
    <citation type="journal article" date="2012" name="BMC Genomics">
        <title>Complete genome sequence, lifestyle, and multi-drug resistance of the human pathogen Corynebacterium resistens DSM 45100 isolated from blood samples of a leukemia patient.</title>
        <authorList>
            <person name="Schroder J."/>
            <person name="Maus I."/>
            <person name="Meyer K."/>
            <person name="Wordemann S."/>
            <person name="Blom J."/>
            <person name="Jaenicke S."/>
            <person name="Schneider J."/>
            <person name="Trost E."/>
            <person name="Tauch A."/>
        </authorList>
    </citation>
    <scope>NUCLEOTIDE SEQUENCE [LARGE SCALE GENOMIC DNA]</scope>
    <source>
        <strain evidence="4">DSM 45100 / JCM 12819 / CCUG 50093 / GTC 2026 / SICGH 158</strain>
    </source>
</reference>
<dbReference type="Gene3D" id="2.40.260.10">
    <property type="entry name" value="Sortase"/>
    <property type="match status" value="1"/>
</dbReference>
<name>F8E2C5_CORRG</name>
<feature type="transmembrane region" description="Helical" evidence="2">
    <location>
        <begin position="96"/>
        <end position="117"/>
    </location>
</feature>
<evidence type="ECO:0000313" key="3">
    <source>
        <dbReference type="EMBL" id="AEI10243.1"/>
    </source>
</evidence>
<feature type="compositionally biased region" description="Basic and acidic residues" evidence="1">
    <location>
        <begin position="60"/>
        <end position="75"/>
    </location>
</feature>
<feature type="region of interest" description="Disordered" evidence="1">
    <location>
        <begin position="1"/>
        <end position="89"/>
    </location>
</feature>
<dbReference type="eggNOG" id="COG3764">
    <property type="taxonomic scope" value="Bacteria"/>
</dbReference>
<evidence type="ECO:0008006" key="5">
    <source>
        <dbReference type="Google" id="ProtNLM"/>
    </source>
</evidence>
<accession>F8E2C5</accession>
<gene>
    <name evidence="3" type="ordered locus">CRES_1890</name>
</gene>
<evidence type="ECO:0000256" key="1">
    <source>
        <dbReference type="SAM" id="MobiDB-lite"/>
    </source>
</evidence>
<dbReference type="RefSeq" id="WP_013889228.1">
    <property type="nucleotide sequence ID" value="NC_015673.1"/>
</dbReference>
<evidence type="ECO:0000256" key="2">
    <source>
        <dbReference type="SAM" id="Phobius"/>
    </source>
</evidence>
<protein>
    <recommendedName>
        <fullName evidence="5">Sortase</fullName>
    </recommendedName>
</protein>
<dbReference type="HOGENOM" id="CLU_048859_1_0_11"/>
<sequence>MSDYRYRRQRAGAGPHRAPRHDASRTRNNTPRRTSDRLRPSVAPLGAFDDPPVTDAQDEVALRRQREARSFPADRPRHRKPTPPLRRQLQRARKHSGLLAATAAIIVALLALAFWPIDSTPPPPDDLEVNEVQADRSPVIAPAAAKEMAIPSIGVRAKFEDGACRVKDGAINPETMDLACTYTAKDKPYSLPGTNARDIVVIAGHTGAGVSAVFNKLYDGAADRHTVSVGDKLYIRTASSGDNWLVYAATDLHNPSKEGLSNDSSIWGKGAMPGRLLTISCIQPANPLQAAVKNAVIGWKYQGTSYSAE</sequence>
<keyword evidence="2" id="KW-0812">Transmembrane</keyword>
<keyword evidence="2" id="KW-0472">Membrane</keyword>
<organism evidence="3 4">
    <name type="scientific">Corynebacterium resistens (strain DSM 45100 / JCM 12819 / GTC 2026 / SICGH 158)</name>
    <dbReference type="NCBI Taxonomy" id="662755"/>
    <lineage>
        <taxon>Bacteria</taxon>
        <taxon>Bacillati</taxon>
        <taxon>Actinomycetota</taxon>
        <taxon>Actinomycetes</taxon>
        <taxon>Mycobacteriales</taxon>
        <taxon>Corynebacteriaceae</taxon>
        <taxon>Corynebacterium</taxon>
    </lineage>
</organism>
<dbReference type="Proteomes" id="UP000000492">
    <property type="component" value="Chromosome"/>
</dbReference>
<evidence type="ECO:0000313" key="4">
    <source>
        <dbReference type="Proteomes" id="UP000000492"/>
    </source>
</evidence>
<keyword evidence="4" id="KW-1185">Reference proteome</keyword>
<dbReference type="KEGG" id="crd:CRES_1890"/>
<proteinExistence type="predicted"/>
<dbReference type="InterPro" id="IPR023365">
    <property type="entry name" value="Sortase_dom-sf"/>
</dbReference>
<dbReference type="AlphaFoldDB" id="F8E2C5"/>